<protein>
    <submittedName>
        <fullName evidence="4">FIBA-like protein</fullName>
    </submittedName>
</protein>
<keyword evidence="2" id="KW-0812">Transmembrane</keyword>
<feature type="domain" description="Fibrinogen C-terminal" evidence="3">
    <location>
        <begin position="76"/>
        <end position="289"/>
    </location>
</feature>
<dbReference type="InterPro" id="IPR014716">
    <property type="entry name" value="Fibrinogen_a/b/g_C_1"/>
</dbReference>
<accession>A0ABY7DFA7</accession>
<dbReference type="InterPro" id="IPR036056">
    <property type="entry name" value="Fibrinogen-like_C"/>
</dbReference>
<name>A0ABY7DFA7_MYAAR</name>
<proteinExistence type="predicted"/>
<evidence type="ECO:0000313" key="5">
    <source>
        <dbReference type="Proteomes" id="UP001164746"/>
    </source>
</evidence>
<gene>
    <name evidence="4" type="ORF">MAR_028648</name>
</gene>
<dbReference type="SUPFAM" id="SSF56496">
    <property type="entry name" value="Fibrinogen C-terminal domain-like"/>
    <property type="match status" value="1"/>
</dbReference>
<dbReference type="PANTHER" id="PTHR19143">
    <property type="entry name" value="FIBRINOGEN/TENASCIN/ANGIOPOEITIN"/>
    <property type="match status" value="1"/>
</dbReference>
<evidence type="ECO:0000256" key="2">
    <source>
        <dbReference type="SAM" id="Phobius"/>
    </source>
</evidence>
<evidence type="ECO:0000259" key="3">
    <source>
        <dbReference type="PROSITE" id="PS51406"/>
    </source>
</evidence>
<dbReference type="CDD" id="cd00087">
    <property type="entry name" value="FReD"/>
    <property type="match status" value="1"/>
</dbReference>
<dbReference type="EMBL" id="CP111013">
    <property type="protein sequence ID" value="WAQ95958.1"/>
    <property type="molecule type" value="Genomic_DNA"/>
</dbReference>
<dbReference type="SMART" id="SM00186">
    <property type="entry name" value="FBG"/>
    <property type="match status" value="1"/>
</dbReference>
<reference evidence="4" key="1">
    <citation type="submission" date="2022-11" db="EMBL/GenBank/DDBJ databases">
        <title>Centuries of genome instability and evolution in soft-shell clam transmissible cancer (bioRxiv).</title>
        <authorList>
            <person name="Hart S.F.M."/>
            <person name="Yonemitsu M.A."/>
            <person name="Giersch R.M."/>
            <person name="Beal B.F."/>
            <person name="Arriagada G."/>
            <person name="Davis B.W."/>
            <person name="Ostrander E.A."/>
            <person name="Goff S.P."/>
            <person name="Metzger M.J."/>
        </authorList>
    </citation>
    <scope>NUCLEOTIDE SEQUENCE</scope>
    <source>
        <strain evidence="4">MELC-2E11</strain>
        <tissue evidence="4">Siphon/mantle</tissue>
    </source>
</reference>
<evidence type="ECO:0000313" key="4">
    <source>
        <dbReference type="EMBL" id="WAQ95958.1"/>
    </source>
</evidence>
<dbReference type="InterPro" id="IPR050373">
    <property type="entry name" value="Fibrinogen_C-term_domain"/>
</dbReference>
<evidence type="ECO:0000256" key="1">
    <source>
        <dbReference type="SAM" id="Coils"/>
    </source>
</evidence>
<keyword evidence="1" id="KW-0175">Coiled coil</keyword>
<feature type="transmembrane region" description="Helical" evidence="2">
    <location>
        <begin position="12"/>
        <end position="29"/>
    </location>
</feature>
<dbReference type="Proteomes" id="UP001164746">
    <property type="component" value="Chromosome 2"/>
</dbReference>
<dbReference type="Gene3D" id="3.90.215.10">
    <property type="entry name" value="Gamma Fibrinogen, chain A, domain 1"/>
    <property type="match status" value="1"/>
</dbReference>
<dbReference type="InterPro" id="IPR002181">
    <property type="entry name" value="Fibrinogen_a/b/g_C_dom"/>
</dbReference>
<keyword evidence="2" id="KW-0472">Membrane</keyword>
<feature type="coiled-coil region" evidence="1">
    <location>
        <begin position="47"/>
        <end position="74"/>
    </location>
</feature>
<dbReference type="Pfam" id="PF00147">
    <property type="entry name" value="Fibrinogen_C"/>
    <property type="match status" value="1"/>
</dbReference>
<organism evidence="4 5">
    <name type="scientific">Mya arenaria</name>
    <name type="common">Soft-shell clam</name>
    <dbReference type="NCBI Taxonomy" id="6604"/>
    <lineage>
        <taxon>Eukaryota</taxon>
        <taxon>Metazoa</taxon>
        <taxon>Spiralia</taxon>
        <taxon>Lophotrochozoa</taxon>
        <taxon>Mollusca</taxon>
        <taxon>Bivalvia</taxon>
        <taxon>Autobranchia</taxon>
        <taxon>Heteroconchia</taxon>
        <taxon>Euheterodonta</taxon>
        <taxon>Imparidentia</taxon>
        <taxon>Neoheterodontei</taxon>
        <taxon>Myida</taxon>
        <taxon>Myoidea</taxon>
        <taxon>Myidae</taxon>
        <taxon>Mya</taxon>
    </lineage>
</organism>
<dbReference type="NCBIfam" id="NF040941">
    <property type="entry name" value="GGGWT_bact"/>
    <property type="match status" value="1"/>
</dbReference>
<dbReference type="PROSITE" id="PS51406">
    <property type="entry name" value="FIBRINOGEN_C_2"/>
    <property type="match status" value="1"/>
</dbReference>
<keyword evidence="5" id="KW-1185">Reference proteome</keyword>
<keyword evidence="2" id="KW-1133">Transmembrane helix</keyword>
<sequence length="292" mass="33321">MFRFATKCPKLTYSYIIVIVLWSLCQYVVHGAGDTFICNGAPSTFNNAESDARLAAMEARIEQLQKLVDRKESGLTTIQGLPRDCGEIYANGSRKDGLYHISPDGRCPFLVYCDMDHSGWTFIQKRLDGSVNFYQPWTEYVRGFGDVSSEHWLGLEKIHRLTQGGVEIFFNISTWEGGYEFAHYKVFTVHEAATAYRMNVDAFGYEGSIKELLSYHDNMKFSTFDRDNDLSVNNCCQKYMDGGGWWYKDCYRLGCVNGVYGKREEGGIGYWDAKHVPIKSVNIKVRQMEGTC</sequence>